<evidence type="ECO:0000256" key="1">
    <source>
        <dbReference type="ARBA" id="ARBA00004651"/>
    </source>
</evidence>
<feature type="domain" description="EAL" evidence="7">
    <location>
        <begin position="488"/>
        <end position="740"/>
    </location>
</feature>
<protein>
    <submittedName>
        <fullName evidence="9">Bifunctional diguanylate cyclase/phosphodiesterase</fullName>
    </submittedName>
</protein>
<dbReference type="InterPro" id="IPR000160">
    <property type="entry name" value="GGDEF_dom"/>
</dbReference>
<dbReference type="PANTHER" id="PTHR33121:SF70">
    <property type="entry name" value="SIGNALING PROTEIN YKOW"/>
    <property type="match status" value="1"/>
</dbReference>
<dbReference type="InterPro" id="IPR007895">
    <property type="entry name" value="MASE1"/>
</dbReference>
<evidence type="ECO:0000256" key="5">
    <source>
        <dbReference type="ARBA" id="ARBA00023136"/>
    </source>
</evidence>
<comment type="subcellular location">
    <subcellularLocation>
        <location evidence="1">Cell membrane</location>
        <topology evidence="1">Multi-pass membrane protein</topology>
    </subcellularLocation>
</comment>
<evidence type="ECO:0000259" key="8">
    <source>
        <dbReference type="PROSITE" id="PS50887"/>
    </source>
</evidence>
<evidence type="ECO:0000259" key="7">
    <source>
        <dbReference type="PROSITE" id="PS50883"/>
    </source>
</evidence>
<dbReference type="PROSITE" id="PS50887">
    <property type="entry name" value="GGDEF"/>
    <property type="match status" value="1"/>
</dbReference>
<feature type="transmembrane region" description="Helical" evidence="6">
    <location>
        <begin position="125"/>
        <end position="147"/>
    </location>
</feature>
<feature type="transmembrane region" description="Helical" evidence="6">
    <location>
        <begin position="167"/>
        <end position="186"/>
    </location>
</feature>
<dbReference type="InterPro" id="IPR035919">
    <property type="entry name" value="EAL_sf"/>
</dbReference>
<keyword evidence="4 6" id="KW-1133">Transmembrane helix</keyword>
<organism evidence="9 10">
    <name type="scientific">Deinococcus oregonensis</name>
    <dbReference type="NCBI Taxonomy" id="1805970"/>
    <lineage>
        <taxon>Bacteria</taxon>
        <taxon>Thermotogati</taxon>
        <taxon>Deinococcota</taxon>
        <taxon>Deinococci</taxon>
        <taxon>Deinococcales</taxon>
        <taxon>Deinococcaceae</taxon>
        <taxon>Deinococcus</taxon>
    </lineage>
</organism>
<name>A0ABV6B2G3_9DEIO</name>
<gene>
    <name evidence="9" type="ORF">ACFFLM_14225</name>
</gene>
<dbReference type="Proteomes" id="UP001589733">
    <property type="component" value="Unassembled WGS sequence"/>
</dbReference>
<feature type="transmembrane region" description="Helical" evidence="6">
    <location>
        <begin position="21"/>
        <end position="39"/>
    </location>
</feature>
<dbReference type="InterPro" id="IPR001633">
    <property type="entry name" value="EAL_dom"/>
</dbReference>
<dbReference type="PROSITE" id="PS50883">
    <property type="entry name" value="EAL"/>
    <property type="match status" value="1"/>
</dbReference>
<dbReference type="Pfam" id="PF00563">
    <property type="entry name" value="EAL"/>
    <property type="match status" value="1"/>
</dbReference>
<evidence type="ECO:0000256" key="4">
    <source>
        <dbReference type="ARBA" id="ARBA00022989"/>
    </source>
</evidence>
<feature type="domain" description="GGDEF" evidence="8">
    <location>
        <begin position="346"/>
        <end position="480"/>
    </location>
</feature>
<evidence type="ECO:0000256" key="6">
    <source>
        <dbReference type="SAM" id="Phobius"/>
    </source>
</evidence>
<dbReference type="RefSeq" id="WP_380011332.1">
    <property type="nucleotide sequence ID" value="NZ_JBHLYR010000045.1"/>
</dbReference>
<reference evidence="9 10" key="1">
    <citation type="submission" date="2024-09" db="EMBL/GenBank/DDBJ databases">
        <authorList>
            <person name="Sun Q."/>
            <person name="Mori K."/>
        </authorList>
    </citation>
    <scope>NUCLEOTIDE SEQUENCE [LARGE SCALE GENOMIC DNA]</scope>
    <source>
        <strain evidence="9 10">JCM 13503</strain>
    </source>
</reference>
<evidence type="ECO:0000256" key="2">
    <source>
        <dbReference type="ARBA" id="ARBA00022475"/>
    </source>
</evidence>
<sequence length="744" mass="81426">MNPLRWAAGRKWLWGPELSPRLLILAVSYSALHVGFQVVSAHFSGPASLSLWYLPAGLMLAFLTRVGSRWIPWVFLTVALGGFVISPYAPNLLAGLPAALAYGLGAATLRRWTTWSAADGISVRDVTFLALVAVACSGASAAGTVWILTDMGTMPPSMWPGAVGPWWVGDLVGILALTPLLLLSNAQSVSHRPQPLGLLSLRRQFSANPWEVVGQAVLTLLTLELAVQINQRAQQQVLFLCFVPLLWVTLRSRTLGTVLWTFLSCLVITLLVWTLPSSADTLIEIQLLLATLSLSMLVLSVVESDRRAQLLEVIHHAQHDPLTGLLNHTTFLNHIHSWCEASTGERQLLLALIDASRLKSINDTLGHVAGDTYLVQLAGRLNSYAARTLDFPILLARFGGNEFVLAARVPSSQQHEFIDDVLQSLDAPVVINGHTVPLMTTVGVAAAPSDRIWIEALLKEADEAVHQAKREGRPLQWYQPSAQPGASALILEQEFREALQSGHGLRLHYQPLVSLATQQVAGFEALVRWQHPSRGMLFPGAFLPMAEQARLGSALGRWVLGEACAQLGRWTRAGHTIRIAVNVDVAHLLEERFLDDVWAALDAGDAPPERLEVELTERAMLWDPVGAAHTLGTLQRRGITVALDDFGTGFSSLSHLRTFQPQVVKIDRSFTEGLQARDMQIIQGIVNLGRALNVRVLIEGVETPAQLQMAMALGCDEAQGYLWSPAVPPDEAERWLQKPPMWLD</sequence>
<proteinExistence type="predicted"/>
<evidence type="ECO:0000256" key="3">
    <source>
        <dbReference type="ARBA" id="ARBA00022692"/>
    </source>
</evidence>
<dbReference type="SUPFAM" id="SSF141868">
    <property type="entry name" value="EAL domain-like"/>
    <property type="match status" value="1"/>
</dbReference>
<dbReference type="NCBIfam" id="TIGR00254">
    <property type="entry name" value="GGDEF"/>
    <property type="match status" value="1"/>
</dbReference>
<dbReference type="InterPro" id="IPR029787">
    <property type="entry name" value="Nucleotide_cyclase"/>
</dbReference>
<keyword evidence="3 6" id="KW-0812">Transmembrane</keyword>
<keyword evidence="10" id="KW-1185">Reference proteome</keyword>
<dbReference type="Pfam" id="PF05231">
    <property type="entry name" value="MASE1"/>
    <property type="match status" value="1"/>
</dbReference>
<dbReference type="Gene3D" id="3.30.70.270">
    <property type="match status" value="1"/>
</dbReference>
<comment type="caution">
    <text evidence="9">The sequence shown here is derived from an EMBL/GenBank/DDBJ whole genome shotgun (WGS) entry which is preliminary data.</text>
</comment>
<dbReference type="InterPro" id="IPR050706">
    <property type="entry name" value="Cyclic-di-GMP_PDE-like"/>
</dbReference>
<feature type="transmembrane region" description="Helical" evidence="6">
    <location>
        <begin position="257"/>
        <end position="275"/>
    </location>
</feature>
<dbReference type="SMART" id="SM00052">
    <property type="entry name" value="EAL"/>
    <property type="match status" value="1"/>
</dbReference>
<accession>A0ABV6B2G3</accession>
<dbReference type="SUPFAM" id="SSF55073">
    <property type="entry name" value="Nucleotide cyclase"/>
    <property type="match status" value="1"/>
</dbReference>
<dbReference type="Gene3D" id="3.20.20.450">
    <property type="entry name" value="EAL domain"/>
    <property type="match status" value="1"/>
</dbReference>
<dbReference type="PANTHER" id="PTHR33121">
    <property type="entry name" value="CYCLIC DI-GMP PHOSPHODIESTERASE PDEF"/>
    <property type="match status" value="1"/>
</dbReference>
<evidence type="ECO:0000313" key="9">
    <source>
        <dbReference type="EMBL" id="MFB9993125.1"/>
    </source>
</evidence>
<dbReference type="CDD" id="cd01949">
    <property type="entry name" value="GGDEF"/>
    <property type="match status" value="1"/>
</dbReference>
<dbReference type="Pfam" id="PF00990">
    <property type="entry name" value="GGDEF"/>
    <property type="match status" value="1"/>
</dbReference>
<keyword evidence="2" id="KW-1003">Cell membrane</keyword>
<evidence type="ECO:0000313" key="10">
    <source>
        <dbReference type="Proteomes" id="UP001589733"/>
    </source>
</evidence>
<dbReference type="CDD" id="cd01948">
    <property type="entry name" value="EAL"/>
    <property type="match status" value="1"/>
</dbReference>
<dbReference type="SMART" id="SM00267">
    <property type="entry name" value="GGDEF"/>
    <property type="match status" value="1"/>
</dbReference>
<dbReference type="EMBL" id="JBHLYR010000045">
    <property type="protein sequence ID" value="MFB9993125.1"/>
    <property type="molecule type" value="Genomic_DNA"/>
</dbReference>
<keyword evidence="5 6" id="KW-0472">Membrane</keyword>
<dbReference type="InterPro" id="IPR043128">
    <property type="entry name" value="Rev_trsase/Diguanyl_cyclase"/>
</dbReference>
<feature type="transmembrane region" description="Helical" evidence="6">
    <location>
        <begin position="45"/>
        <end position="63"/>
    </location>
</feature>